<organism evidence="4 5">
    <name type="scientific">Zoogloea oleivorans</name>
    <dbReference type="NCBI Taxonomy" id="1552750"/>
    <lineage>
        <taxon>Bacteria</taxon>
        <taxon>Pseudomonadati</taxon>
        <taxon>Pseudomonadota</taxon>
        <taxon>Betaproteobacteria</taxon>
        <taxon>Rhodocyclales</taxon>
        <taxon>Zoogloeaceae</taxon>
        <taxon>Zoogloea</taxon>
    </lineage>
</organism>
<protein>
    <submittedName>
        <fullName evidence="4">EAL domain-containing protein</fullName>
    </submittedName>
</protein>
<dbReference type="CDD" id="cd01948">
    <property type="entry name" value="EAL"/>
    <property type="match status" value="1"/>
</dbReference>
<dbReference type="Pfam" id="PF00990">
    <property type="entry name" value="GGDEF"/>
    <property type="match status" value="1"/>
</dbReference>
<dbReference type="CDD" id="cd01949">
    <property type="entry name" value="GGDEF"/>
    <property type="match status" value="1"/>
</dbReference>
<comment type="catalytic activity">
    <reaction evidence="1">
        <text>3',3'-c-di-GMP + H2O = 5'-phosphoguanylyl(3'-&gt;5')guanosine + H(+)</text>
        <dbReference type="Rhea" id="RHEA:24902"/>
        <dbReference type="ChEBI" id="CHEBI:15377"/>
        <dbReference type="ChEBI" id="CHEBI:15378"/>
        <dbReference type="ChEBI" id="CHEBI:58754"/>
        <dbReference type="ChEBI" id="CHEBI:58805"/>
        <dbReference type="EC" id="3.1.4.52"/>
    </reaction>
    <physiologicalReaction direction="left-to-right" evidence="1">
        <dbReference type="Rhea" id="RHEA:24903"/>
    </physiologicalReaction>
</comment>
<sequence length="605" mass="66627">MNESPSLSTLPPHGFAVTGNQRLRESVTVQQLLRPLPPVKIQLNCLGVLDRFLADAEVYALPVIDDHGKPVALLERPSFVEFFSGRFSRDVFGRRSILDLLSCGQYKCDVPLVVEESCTVEDAAQIIIGAGMQHMVTGFMVSRRGSYAGVADGRDLLSIITRQKQAELYYLAHYDALTGIPNRALLSDRLEHACRDADRKGRLVALLFIDVDRFKQINDSLGHSAGDEVLRRIVARLKASARQVDTVARLAGDEFVILMEDLTDPAQVALVARRIIASMQEPIDMLGHVLVATVSIGSVVYPRDDAGVGALLSKADAAMYEAKAVGRNGFRSYSPEMRTYNPASMSLENELRQGIERDELLLHFQPQVALAGGAVLGVEALVRWCHPERGLIPPLQFIPVAEESGLIVALGEWVVRNALAQLRAWRDQGLPSLPVSVNISALQFRQRGFSGFLAEQLAEHRIQPGLLELELTESVLMKNVDAVLQTLTEIKALGVRLAIDDFGTGFSSLSYLRRFPIDRLKIDQSFVRDIDSTPVNESIARAIVALADSLALEIVAEGIETASEVEVLKRIKCVQGQGFLFSKPLDAERFSTWLLNRARSEIVMA</sequence>
<dbReference type="SUPFAM" id="SSF141868">
    <property type="entry name" value="EAL domain-like"/>
    <property type="match status" value="1"/>
</dbReference>
<dbReference type="Proteomes" id="UP000389128">
    <property type="component" value="Unassembled WGS sequence"/>
</dbReference>
<dbReference type="PROSITE" id="PS50887">
    <property type="entry name" value="GGDEF"/>
    <property type="match status" value="1"/>
</dbReference>
<dbReference type="NCBIfam" id="TIGR00254">
    <property type="entry name" value="GGDEF"/>
    <property type="match status" value="1"/>
</dbReference>
<evidence type="ECO:0000313" key="5">
    <source>
        <dbReference type="Proteomes" id="UP000389128"/>
    </source>
</evidence>
<dbReference type="GO" id="GO:0071732">
    <property type="term" value="P:cellular response to nitric oxide"/>
    <property type="evidence" value="ECO:0007669"/>
    <property type="project" value="UniProtKB-ARBA"/>
</dbReference>
<feature type="domain" description="GGDEF" evidence="3">
    <location>
        <begin position="202"/>
        <end position="335"/>
    </location>
</feature>
<dbReference type="InterPro" id="IPR035919">
    <property type="entry name" value="EAL_sf"/>
</dbReference>
<dbReference type="EMBL" id="SDKK01000003">
    <property type="protein sequence ID" value="TYC61181.1"/>
    <property type="molecule type" value="Genomic_DNA"/>
</dbReference>
<proteinExistence type="predicted"/>
<evidence type="ECO:0000259" key="2">
    <source>
        <dbReference type="PROSITE" id="PS50883"/>
    </source>
</evidence>
<dbReference type="PANTHER" id="PTHR44757">
    <property type="entry name" value="DIGUANYLATE CYCLASE DGCP"/>
    <property type="match status" value="1"/>
</dbReference>
<dbReference type="FunFam" id="3.30.70.270:FF:000001">
    <property type="entry name" value="Diguanylate cyclase domain protein"/>
    <property type="match status" value="1"/>
</dbReference>
<dbReference type="Pfam" id="PF00563">
    <property type="entry name" value="EAL"/>
    <property type="match status" value="1"/>
</dbReference>
<evidence type="ECO:0000256" key="1">
    <source>
        <dbReference type="ARBA" id="ARBA00051114"/>
    </source>
</evidence>
<dbReference type="InterPro" id="IPR001633">
    <property type="entry name" value="EAL_dom"/>
</dbReference>
<reference evidence="4 5" key="1">
    <citation type="submission" date="2019-01" db="EMBL/GenBank/DDBJ databases">
        <title>Zoogloea oleivorans genome sequencing and assembly.</title>
        <authorList>
            <person name="Tancsics A."/>
            <person name="Farkas M."/>
            <person name="Kriszt B."/>
            <person name="Maroti G."/>
            <person name="Horvath B."/>
        </authorList>
    </citation>
    <scope>NUCLEOTIDE SEQUENCE [LARGE SCALE GENOMIC DNA]</scope>
    <source>
        <strain evidence="4 5">Buc</strain>
    </source>
</reference>
<name>A0A6C2D5F6_9RHOO</name>
<dbReference type="Gene3D" id="3.30.70.270">
    <property type="match status" value="1"/>
</dbReference>
<dbReference type="RefSeq" id="WP_148577715.1">
    <property type="nucleotide sequence ID" value="NZ_JAVEUW010000085.1"/>
</dbReference>
<dbReference type="InterPro" id="IPR000160">
    <property type="entry name" value="GGDEF_dom"/>
</dbReference>
<dbReference type="InterPro" id="IPR029787">
    <property type="entry name" value="Nucleotide_cyclase"/>
</dbReference>
<gene>
    <name evidence="4" type="ORF">ETQ85_03740</name>
</gene>
<evidence type="ECO:0000259" key="3">
    <source>
        <dbReference type="PROSITE" id="PS50887"/>
    </source>
</evidence>
<dbReference type="Gene3D" id="3.20.20.450">
    <property type="entry name" value="EAL domain"/>
    <property type="match status" value="1"/>
</dbReference>
<dbReference type="InterPro" id="IPR052155">
    <property type="entry name" value="Biofilm_reg_signaling"/>
</dbReference>
<keyword evidence="5" id="KW-1185">Reference proteome</keyword>
<comment type="caution">
    <text evidence="4">The sequence shown here is derived from an EMBL/GenBank/DDBJ whole genome shotgun (WGS) entry which is preliminary data.</text>
</comment>
<dbReference type="SMART" id="SM00052">
    <property type="entry name" value="EAL"/>
    <property type="match status" value="1"/>
</dbReference>
<evidence type="ECO:0000313" key="4">
    <source>
        <dbReference type="EMBL" id="TYC61181.1"/>
    </source>
</evidence>
<dbReference type="SUPFAM" id="SSF55073">
    <property type="entry name" value="Nucleotide cyclase"/>
    <property type="match status" value="1"/>
</dbReference>
<dbReference type="InterPro" id="IPR043128">
    <property type="entry name" value="Rev_trsase/Diguanyl_cyclase"/>
</dbReference>
<dbReference type="OrthoDB" id="8543296at2"/>
<dbReference type="SMART" id="SM00267">
    <property type="entry name" value="GGDEF"/>
    <property type="match status" value="1"/>
</dbReference>
<feature type="domain" description="EAL" evidence="2">
    <location>
        <begin position="344"/>
        <end position="598"/>
    </location>
</feature>
<dbReference type="GO" id="GO:0071111">
    <property type="term" value="F:cyclic-guanylate-specific phosphodiesterase activity"/>
    <property type="evidence" value="ECO:0007669"/>
    <property type="project" value="UniProtKB-EC"/>
</dbReference>
<accession>A0A6C2D5F6</accession>
<dbReference type="FunFam" id="3.20.20.450:FF:000001">
    <property type="entry name" value="Cyclic di-GMP phosphodiesterase yahA"/>
    <property type="match status" value="1"/>
</dbReference>
<dbReference type="PROSITE" id="PS50883">
    <property type="entry name" value="EAL"/>
    <property type="match status" value="1"/>
</dbReference>
<dbReference type="PANTHER" id="PTHR44757:SF2">
    <property type="entry name" value="BIOFILM ARCHITECTURE MAINTENANCE PROTEIN MBAA"/>
    <property type="match status" value="1"/>
</dbReference>
<dbReference type="AlphaFoldDB" id="A0A6C2D5F6"/>